<sequence length="88" mass="9973">MSLLDLLLGRKKNTAATAKDRLQIIIAQERVQSQAPDYLPMLKKELLEVLAKYVNISPDDIRISQEQHDGMEMLELNITLPEPKKAST</sequence>
<evidence type="ECO:0000256" key="1">
    <source>
        <dbReference type="ARBA" id="ARBA00008168"/>
    </source>
</evidence>
<gene>
    <name evidence="4 5" type="primary">minE</name>
    <name evidence="5" type="ORF">LVJ82_08255</name>
</gene>
<evidence type="ECO:0000256" key="2">
    <source>
        <dbReference type="ARBA" id="ARBA00020112"/>
    </source>
</evidence>
<evidence type="ECO:0000313" key="6">
    <source>
        <dbReference type="Proteomes" id="UP000832011"/>
    </source>
</evidence>
<dbReference type="NCBIfam" id="NF001422">
    <property type="entry name" value="PRK00296.1"/>
    <property type="match status" value="1"/>
</dbReference>
<evidence type="ECO:0000313" key="5">
    <source>
        <dbReference type="EMBL" id="UOO90940.1"/>
    </source>
</evidence>
<dbReference type="SUPFAM" id="SSF55229">
    <property type="entry name" value="Cell division protein MinE topological specificity domain"/>
    <property type="match status" value="1"/>
</dbReference>
<dbReference type="Gene3D" id="3.30.1070.10">
    <property type="entry name" value="Cell division topological specificity factor MinE"/>
    <property type="match status" value="1"/>
</dbReference>
<evidence type="ECO:0000256" key="3">
    <source>
        <dbReference type="ARBA" id="ARBA00025265"/>
    </source>
</evidence>
<protein>
    <recommendedName>
        <fullName evidence="2 4">Cell division topological specificity factor</fullName>
    </recommendedName>
</protein>
<dbReference type="InterPro" id="IPR005527">
    <property type="entry name" value="MinE"/>
</dbReference>
<dbReference type="Pfam" id="PF03776">
    <property type="entry name" value="MinE"/>
    <property type="match status" value="1"/>
</dbReference>
<keyword evidence="4 5" id="KW-0132">Cell division</keyword>
<name>A0ABY4E5A1_9NEIS</name>
<dbReference type="Proteomes" id="UP000832011">
    <property type="component" value="Chromosome"/>
</dbReference>
<dbReference type="EMBL" id="CP091511">
    <property type="protein sequence ID" value="UOO90940.1"/>
    <property type="molecule type" value="Genomic_DNA"/>
</dbReference>
<dbReference type="RefSeq" id="WP_058305283.1">
    <property type="nucleotide sequence ID" value="NZ_CABKVG010000006.1"/>
</dbReference>
<accession>A0ABY4E5A1</accession>
<keyword evidence="6" id="KW-1185">Reference proteome</keyword>
<evidence type="ECO:0000256" key="4">
    <source>
        <dbReference type="HAMAP-Rule" id="MF_00262"/>
    </source>
</evidence>
<dbReference type="GO" id="GO:0051301">
    <property type="term" value="P:cell division"/>
    <property type="evidence" value="ECO:0007669"/>
    <property type="project" value="UniProtKB-KW"/>
</dbReference>
<reference evidence="5 6" key="1">
    <citation type="journal article" date="2022" name="Res Sq">
        <title>Evolution of multicellular longitudinally dividing oral cavity symbionts (Neisseriaceae).</title>
        <authorList>
            <person name="Nyongesa S."/>
            <person name="Weber P."/>
            <person name="Bernet E."/>
            <person name="Pullido F."/>
            <person name="Nieckarz M."/>
            <person name="Delaby M."/>
            <person name="Nieves C."/>
            <person name="Viehboeck T."/>
            <person name="Krause N."/>
            <person name="Rivera-Millot A."/>
            <person name="Nakamura A."/>
            <person name="Vischer N."/>
            <person name="VanNieuwenhze M."/>
            <person name="Brun Y."/>
            <person name="Cava F."/>
            <person name="Bulgheresi S."/>
            <person name="Veyrier F."/>
        </authorList>
    </citation>
    <scope>NUCLEOTIDE SEQUENCE [LARGE SCALE GENOMIC DNA]</scope>
    <source>
        <strain evidence="5 6">SN4</strain>
    </source>
</reference>
<organism evidence="5 6">
    <name type="scientific">Vitreoscilla massiliensis</name>
    <dbReference type="NCBI Taxonomy" id="1689272"/>
    <lineage>
        <taxon>Bacteria</taxon>
        <taxon>Pseudomonadati</taxon>
        <taxon>Pseudomonadota</taxon>
        <taxon>Betaproteobacteria</taxon>
        <taxon>Neisseriales</taxon>
        <taxon>Neisseriaceae</taxon>
        <taxon>Vitreoscilla</taxon>
    </lineage>
</organism>
<dbReference type="NCBIfam" id="NF010595">
    <property type="entry name" value="PRK13989.1"/>
    <property type="match status" value="1"/>
</dbReference>
<comment type="similarity">
    <text evidence="1 4">Belongs to the MinE family.</text>
</comment>
<dbReference type="HAMAP" id="MF_00262">
    <property type="entry name" value="MinE"/>
    <property type="match status" value="1"/>
</dbReference>
<keyword evidence="4" id="KW-0131">Cell cycle</keyword>
<dbReference type="NCBIfam" id="TIGR01215">
    <property type="entry name" value="minE"/>
    <property type="match status" value="1"/>
</dbReference>
<proteinExistence type="inferred from homology"/>
<dbReference type="InterPro" id="IPR036707">
    <property type="entry name" value="MinE_sf"/>
</dbReference>
<comment type="function">
    <text evidence="3 4">Prevents the cell division inhibition by proteins MinC and MinD at internal division sites while permitting inhibition at polar sites. This ensures cell division at the proper site by restricting the formation of a division septum at the midpoint of the long axis of the cell.</text>
</comment>